<evidence type="ECO:0000256" key="3">
    <source>
        <dbReference type="ARBA" id="ARBA00023082"/>
    </source>
</evidence>
<feature type="domain" description="RNA polymerase sigma factor 70 region 4 type 2" evidence="8">
    <location>
        <begin position="131"/>
        <end position="183"/>
    </location>
</feature>
<evidence type="ECO:0000256" key="2">
    <source>
        <dbReference type="ARBA" id="ARBA00023015"/>
    </source>
</evidence>
<dbReference type="AlphaFoldDB" id="A0A6L9VWY5"/>
<comment type="similarity">
    <text evidence="1">Belongs to the sigma-70 factor family. ECF subfamily.</text>
</comment>
<dbReference type="GO" id="GO:0003677">
    <property type="term" value="F:DNA binding"/>
    <property type="evidence" value="ECO:0007669"/>
    <property type="project" value="UniProtKB-KW"/>
</dbReference>
<dbReference type="Gene3D" id="1.10.1740.10">
    <property type="match status" value="1"/>
</dbReference>
<dbReference type="Proteomes" id="UP000479241">
    <property type="component" value="Unassembled WGS sequence"/>
</dbReference>
<dbReference type="Gene3D" id="1.10.10.10">
    <property type="entry name" value="Winged helix-like DNA-binding domain superfamily/Winged helix DNA-binding domain"/>
    <property type="match status" value="1"/>
</dbReference>
<dbReference type="Pfam" id="PF04542">
    <property type="entry name" value="Sigma70_r2"/>
    <property type="match status" value="1"/>
</dbReference>
<evidence type="ECO:0000259" key="8">
    <source>
        <dbReference type="Pfam" id="PF08281"/>
    </source>
</evidence>
<keyword evidence="5" id="KW-0804">Transcription</keyword>
<evidence type="ECO:0000259" key="7">
    <source>
        <dbReference type="Pfam" id="PF04542"/>
    </source>
</evidence>
<reference evidence="9 10" key="1">
    <citation type="submission" date="2019-12" db="EMBL/GenBank/DDBJ databases">
        <title>the WGS of Blastococcus saxobsidens 67B17.</title>
        <authorList>
            <person name="Jiang Z."/>
        </authorList>
    </citation>
    <scope>NUCLEOTIDE SEQUENCE [LARGE SCALE GENOMIC DNA]</scope>
    <source>
        <strain evidence="9 10">67B17</strain>
    </source>
</reference>
<dbReference type="InterPro" id="IPR014284">
    <property type="entry name" value="RNA_pol_sigma-70_dom"/>
</dbReference>
<dbReference type="CDD" id="cd06171">
    <property type="entry name" value="Sigma70_r4"/>
    <property type="match status" value="1"/>
</dbReference>
<organism evidence="9 10">
    <name type="scientific">Blastococcus saxobsidens</name>
    <dbReference type="NCBI Taxonomy" id="138336"/>
    <lineage>
        <taxon>Bacteria</taxon>
        <taxon>Bacillati</taxon>
        <taxon>Actinomycetota</taxon>
        <taxon>Actinomycetes</taxon>
        <taxon>Geodermatophilales</taxon>
        <taxon>Geodermatophilaceae</taxon>
        <taxon>Blastococcus</taxon>
    </lineage>
</organism>
<keyword evidence="2" id="KW-0805">Transcription regulation</keyword>
<evidence type="ECO:0000256" key="4">
    <source>
        <dbReference type="ARBA" id="ARBA00023125"/>
    </source>
</evidence>
<keyword evidence="4" id="KW-0238">DNA-binding</keyword>
<dbReference type="PANTHER" id="PTHR43133:SF50">
    <property type="entry name" value="ECF RNA POLYMERASE SIGMA FACTOR SIGM"/>
    <property type="match status" value="1"/>
</dbReference>
<proteinExistence type="inferred from homology"/>
<dbReference type="NCBIfam" id="TIGR02983">
    <property type="entry name" value="SigE-fam_strep"/>
    <property type="match status" value="1"/>
</dbReference>
<evidence type="ECO:0000313" key="9">
    <source>
        <dbReference type="EMBL" id="NEK84333.1"/>
    </source>
</evidence>
<dbReference type="EMBL" id="JAAGWG010000001">
    <property type="protein sequence ID" value="NEK84333.1"/>
    <property type="molecule type" value="Genomic_DNA"/>
</dbReference>
<evidence type="ECO:0000256" key="1">
    <source>
        <dbReference type="ARBA" id="ARBA00010641"/>
    </source>
</evidence>
<evidence type="ECO:0000313" key="10">
    <source>
        <dbReference type="Proteomes" id="UP000479241"/>
    </source>
</evidence>
<dbReference type="SUPFAM" id="SSF88659">
    <property type="entry name" value="Sigma3 and sigma4 domains of RNA polymerase sigma factors"/>
    <property type="match status" value="1"/>
</dbReference>
<dbReference type="InterPro" id="IPR013324">
    <property type="entry name" value="RNA_pol_sigma_r3/r4-like"/>
</dbReference>
<dbReference type="SUPFAM" id="SSF88946">
    <property type="entry name" value="Sigma2 domain of RNA polymerase sigma factors"/>
    <property type="match status" value="1"/>
</dbReference>
<dbReference type="PANTHER" id="PTHR43133">
    <property type="entry name" value="RNA POLYMERASE ECF-TYPE SIGMA FACTO"/>
    <property type="match status" value="1"/>
</dbReference>
<dbReference type="GO" id="GO:0006352">
    <property type="term" value="P:DNA-templated transcription initiation"/>
    <property type="evidence" value="ECO:0007669"/>
    <property type="project" value="InterPro"/>
</dbReference>
<gene>
    <name evidence="9" type="ORF">GCU60_00920</name>
</gene>
<dbReference type="InterPro" id="IPR036388">
    <property type="entry name" value="WH-like_DNA-bd_sf"/>
</dbReference>
<dbReference type="InterPro" id="IPR013325">
    <property type="entry name" value="RNA_pol_sigma_r2"/>
</dbReference>
<comment type="caution">
    <text evidence="9">The sequence shown here is derived from an EMBL/GenBank/DDBJ whole genome shotgun (WGS) entry which is preliminary data.</text>
</comment>
<dbReference type="Pfam" id="PF08281">
    <property type="entry name" value="Sigma70_r4_2"/>
    <property type="match status" value="1"/>
</dbReference>
<dbReference type="InterPro" id="IPR039425">
    <property type="entry name" value="RNA_pol_sigma-70-like"/>
</dbReference>
<feature type="domain" description="RNA polymerase sigma-70 region 2" evidence="7">
    <location>
        <begin position="40"/>
        <end position="105"/>
    </location>
</feature>
<dbReference type="InterPro" id="IPR007627">
    <property type="entry name" value="RNA_pol_sigma70_r2"/>
</dbReference>
<dbReference type="InterPro" id="IPR014325">
    <property type="entry name" value="RNA_pol_sigma-E_actinobac"/>
</dbReference>
<dbReference type="GO" id="GO:0016987">
    <property type="term" value="F:sigma factor activity"/>
    <property type="evidence" value="ECO:0007669"/>
    <property type="project" value="UniProtKB-KW"/>
</dbReference>
<dbReference type="InterPro" id="IPR013249">
    <property type="entry name" value="RNA_pol_sigma70_r4_t2"/>
</dbReference>
<feature type="region of interest" description="Disordered" evidence="6">
    <location>
        <begin position="1"/>
        <end position="31"/>
    </location>
</feature>
<name>A0A6L9VWY5_9ACTN</name>
<sequence>MRPIPNGVGWTGPVEASTSRGRPTEEPVTHSTDAEFTDFVADHAGHLLRTACLVTGDRHLGEDLLQTALAKAYGSWPRVRRADHPAAYVRRLMINAHLSWLRRLTSTETVLETFPDLGSGEDHPTRYADSEEMRLALLRLSPRVRTAVVLRYFDDLSETETADLMGCSRSTVNNHVSRGLAALRALLAPGTDDLTPTPGRQQ</sequence>
<accession>A0A6L9VWY5</accession>
<evidence type="ECO:0000256" key="6">
    <source>
        <dbReference type="SAM" id="MobiDB-lite"/>
    </source>
</evidence>
<keyword evidence="3" id="KW-0731">Sigma factor</keyword>
<protein>
    <submittedName>
        <fullName evidence="9">SigE family RNA polymerase sigma factor</fullName>
    </submittedName>
</protein>
<evidence type="ECO:0000256" key="5">
    <source>
        <dbReference type="ARBA" id="ARBA00023163"/>
    </source>
</evidence>
<dbReference type="NCBIfam" id="TIGR02937">
    <property type="entry name" value="sigma70-ECF"/>
    <property type="match status" value="1"/>
</dbReference>